<gene>
    <name evidence="19" type="ordered locus">Desti_5322</name>
</gene>
<feature type="modified residue" description="4-aspartylphosphate" evidence="16">
    <location>
        <position position="95"/>
    </location>
</feature>
<dbReference type="AlphaFoldDB" id="I4CEC0"/>
<dbReference type="CDD" id="cd00156">
    <property type="entry name" value="REC"/>
    <property type="match status" value="1"/>
</dbReference>
<keyword evidence="4" id="KW-0678">Repressor</keyword>
<evidence type="ECO:0000256" key="8">
    <source>
        <dbReference type="ARBA" id="ARBA00023012"/>
    </source>
</evidence>
<dbReference type="InterPro" id="IPR003593">
    <property type="entry name" value="AAA+_ATPase"/>
</dbReference>
<dbReference type="PROSITE" id="PS50045">
    <property type="entry name" value="SIGMA54_INTERACT_4"/>
    <property type="match status" value="1"/>
</dbReference>
<keyword evidence="9" id="KW-0805">Transcription regulation</keyword>
<keyword evidence="12" id="KW-0804">Transcription</keyword>
<evidence type="ECO:0000256" key="14">
    <source>
        <dbReference type="ARBA" id="ARBA00029881"/>
    </source>
</evidence>
<dbReference type="GO" id="GO:0000160">
    <property type="term" value="P:phosphorelay signal transduction system"/>
    <property type="evidence" value="ECO:0007669"/>
    <property type="project" value="UniProtKB-KW"/>
</dbReference>
<dbReference type="InterPro" id="IPR011006">
    <property type="entry name" value="CheY-like_superfamily"/>
</dbReference>
<dbReference type="SUPFAM" id="SSF52540">
    <property type="entry name" value="P-loop containing nucleoside triphosphate hydrolases"/>
    <property type="match status" value="1"/>
</dbReference>
<dbReference type="GO" id="GO:0043565">
    <property type="term" value="F:sequence-specific DNA binding"/>
    <property type="evidence" value="ECO:0007669"/>
    <property type="project" value="InterPro"/>
</dbReference>
<evidence type="ECO:0000313" key="20">
    <source>
        <dbReference type="Proteomes" id="UP000006055"/>
    </source>
</evidence>
<dbReference type="PROSITE" id="PS00688">
    <property type="entry name" value="SIGMA54_INTERACT_3"/>
    <property type="match status" value="1"/>
</dbReference>
<dbReference type="Gene3D" id="3.40.50.2300">
    <property type="match status" value="1"/>
</dbReference>
<dbReference type="Gene3D" id="1.10.8.60">
    <property type="match status" value="1"/>
</dbReference>
<keyword evidence="3" id="KW-0963">Cytoplasm</keyword>
<evidence type="ECO:0000256" key="12">
    <source>
        <dbReference type="ARBA" id="ARBA00023163"/>
    </source>
</evidence>
<dbReference type="PROSITE" id="PS50110">
    <property type="entry name" value="RESPONSE_REGULATORY"/>
    <property type="match status" value="1"/>
</dbReference>
<dbReference type="InterPro" id="IPR001789">
    <property type="entry name" value="Sig_transdc_resp-reg_receiver"/>
</dbReference>
<evidence type="ECO:0000256" key="1">
    <source>
        <dbReference type="ARBA" id="ARBA00004496"/>
    </source>
</evidence>
<dbReference type="EMBL" id="CP003360">
    <property type="protein sequence ID" value="AFM27911.1"/>
    <property type="molecule type" value="Genomic_DNA"/>
</dbReference>
<dbReference type="PANTHER" id="PTHR32071">
    <property type="entry name" value="TRANSCRIPTIONAL REGULATORY PROTEIN"/>
    <property type="match status" value="1"/>
</dbReference>
<keyword evidence="13" id="KW-0535">Nitrogen fixation</keyword>
<feature type="domain" description="Sigma-54 factor interaction" evidence="17">
    <location>
        <begin position="185"/>
        <end position="414"/>
    </location>
</feature>
<keyword evidence="8" id="KW-0902">Two-component regulatory system</keyword>
<evidence type="ECO:0000256" key="10">
    <source>
        <dbReference type="ARBA" id="ARBA00023125"/>
    </source>
</evidence>
<evidence type="ECO:0000256" key="15">
    <source>
        <dbReference type="ARBA" id="ARBA00031910"/>
    </source>
</evidence>
<dbReference type="eggNOG" id="COG2204">
    <property type="taxonomic scope" value="Bacteria"/>
</dbReference>
<dbReference type="HOGENOM" id="CLU_000445_0_6_7"/>
<evidence type="ECO:0000256" key="16">
    <source>
        <dbReference type="PROSITE-ProRule" id="PRU00169"/>
    </source>
</evidence>
<dbReference type="GO" id="GO:0005524">
    <property type="term" value="F:ATP binding"/>
    <property type="evidence" value="ECO:0007669"/>
    <property type="project" value="UniProtKB-KW"/>
</dbReference>
<dbReference type="InterPro" id="IPR027417">
    <property type="entry name" value="P-loop_NTPase"/>
</dbReference>
<dbReference type="KEGG" id="dti:Desti_5322"/>
<dbReference type="InterPro" id="IPR002197">
    <property type="entry name" value="HTH_Fis"/>
</dbReference>
<dbReference type="SUPFAM" id="SSF52172">
    <property type="entry name" value="CheY-like"/>
    <property type="match status" value="1"/>
</dbReference>
<evidence type="ECO:0000256" key="11">
    <source>
        <dbReference type="ARBA" id="ARBA00023159"/>
    </source>
</evidence>
<sequence>MNPSGAGTCGKEYEEVNVSCNRNSAFATNSHKVGAEGRSVSLQRTRILIVDDEPSALEVLEMHLTEKNFEVYCTLEAKGVIDKIASFKPAIVILDVRLADADGLDVLNEIRASSQKPYVIVVTAFHDMATTIKAIKRGAFEYIPKPIDLDDLDAAIERAGDLSRAHLGSDGLSISDLHDFEPKEIVGKTKEMKEIFKTIGILSNNTVTVLIEGETGTGKELVARAIHYNGPHREEPFVAINCSAIVEGLLESELFGHEKGAFTGAASFKKGKFEIAAHGTILLDEICEMPLSLQAKLLRFLQDKEFQRVGGEKTIRSEARIIASTNRDMFEMVRQGFFRRDLYYRLNVATIRIPALRHRSADIPLIVEYLLKKINLNLNKQVDHVEQNALKRLREYHWPGNVRELENLLTRAVMHTQGNAILDDVLVPLFQSPQLCEDVDAETIPNKQLSSDKPLTDRELILNALESTKWHYGNAGKILGISYPTLRKRMRAFGIVAKPHNQSHP</sequence>
<dbReference type="Pfam" id="PF00158">
    <property type="entry name" value="Sigma54_activat"/>
    <property type="match status" value="1"/>
</dbReference>
<comment type="subcellular location">
    <subcellularLocation>
        <location evidence="1">Cytoplasm</location>
    </subcellularLocation>
</comment>
<dbReference type="InterPro" id="IPR002078">
    <property type="entry name" value="Sigma_54_int"/>
</dbReference>
<evidence type="ECO:0000256" key="5">
    <source>
        <dbReference type="ARBA" id="ARBA00022553"/>
    </source>
</evidence>
<dbReference type="CDD" id="cd00009">
    <property type="entry name" value="AAA"/>
    <property type="match status" value="1"/>
</dbReference>
<dbReference type="Pfam" id="PF00072">
    <property type="entry name" value="Response_reg"/>
    <property type="match status" value="1"/>
</dbReference>
<dbReference type="GO" id="GO:0006355">
    <property type="term" value="P:regulation of DNA-templated transcription"/>
    <property type="evidence" value="ECO:0007669"/>
    <property type="project" value="InterPro"/>
</dbReference>
<evidence type="ECO:0000259" key="18">
    <source>
        <dbReference type="PROSITE" id="PS50110"/>
    </source>
</evidence>
<feature type="domain" description="Response regulatory" evidence="18">
    <location>
        <begin position="46"/>
        <end position="160"/>
    </location>
</feature>
<dbReference type="FunFam" id="3.40.50.300:FF:000006">
    <property type="entry name" value="DNA-binding transcriptional regulator NtrC"/>
    <property type="match status" value="1"/>
</dbReference>
<dbReference type="InterPro" id="IPR009057">
    <property type="entry name" value="Homeodomain-like_sf"/>
</dbReference>
<keyword evidence="11" id="KW-0010">Activator</keyword>
<evidence type="ECO:0000256" key="4">
    <source>
        <dbReference type="ARBA" id="ARBA00022491"/>
    </source>
</evidence>
<dbReference type="InterPro" id="IPR025662">
    <property type="entry name" value="Sigma_54_int_dom_ATP-bd_1"/>
</dbReference>
<evidence type="ECO:0000256" key="2">
    <source>
        <dbReference type="ARBA" id="ARBA00019059"/>
    </source>
</evidence>
<keyword evidence="10 19" id="KW-0238">DNA-binding</keyword>
<dbReference type="Gene3D" id="1.10.10.60">
    <property type="entry name" value="Homeodomain-like"/>
    <property type="match status" value="1"/>
</dbReference>
<proteinExistence type="predicted"/>
<accession>I4CEC0</accession>
<reference evidence="20" key="1">
    <citation type="submission" date="2012-06" db="EMBL/GenBank/DDBJ databases">
        <title>Complete sequence of chromosome of Desulfomonile tiedjei DSM 6799.</title>
        <authorList>
            <person name="Lucas S."/>
            <person name="Copeland A."/>
            <person name="Lapidus A."/>
            <person name="Glavina del Rio T."/>
            <person name="Dalin E."/>
            <person name="Tice H."/>
            <person name="Bruce D."/>
            <person name="Goodwin L."/>
            <person name="Pitluck S."/>
            <person name="Peters L."/>
            <person name="Ovchinnikova G."/>
            <person name="Zeytun A."/>
            <person name="Lu M."/>
            <person name="Kyrpides N."/>
            <person name="Mavromatis K."/>
            <person name="Ivanova N."/>
            <person name="Brettin T."/>
            <person name="Detter J.C."/>
            <person name="Han C."/>
            <person name="Larimer F."/>
            <person name="Land M."/>
            <person name="Hauser L."/>
            <person name="Markowitz V."/>
            <person name="Cheng J.-F."/>
            <person name="Hugenholtz P."/>
            <person name="Woyke T."/>
            <person name="Wu D."/>
            <person name="Spring S."/>
            <person name="Schroeder M."/>
            <person name="Brambilla E."/>
            <person name="Klenk H.-P."/>
            <person name="Eisen J.A."/>
        </authorList>
    </citation>
    <scope>NUCLEOTIDE SEQUENCE [LARGE SCALE GENOMIC DNA]</scope>
    <source>
        <strain evidence="20">ATCC 49306 / DSM 6799 / DCB-1</strain>
    </source>
</reference>
<dbReference type="SMART" id="SM00382">
    <property type="entry name" value="AAA"/>
    <property type="match status" value="1"/>
</dbReference>
<dbReference type="Gene3D" id="3.40.50.300">
    <property type="entry name" value="P-loop containing nucleotide triphosphate hydrolases"/>
    <property type="match status" value="1"/>
</dbReference>
<dbReference type="PROSITE" id="PS00675">
    <property type="entry name" value="SIGMA54_INTERACT_1"/>
    <property type="match status" value="1"/>
</dbReference>
<evidence type="ECO:0000256" key="7">
    <source>
        <dbReference type="ARBA" id="ARBA00022840"/>
    </source>
</evidence>
<dbReference type="GO" id="GO:0005737">
    <property type="term" value="C:cytoplasm"/>
    <property type="evidence" value="ECO:0007669"/>
    <property type="project" value="UniProtKB-SubCell"/>
</dbReference>
<evidence type="ECO:0000256" key="3">
    <source>
        <dbReference type="ARBA" id="ARBA00022490"/>
    </source>
</evidence>
<keyword evidence="5 16" id="KW-0597">Phosphoprotein</keyword>
<keyword evidence="20" id="KW-1185">Reference proteome</keyword>
<dbReference type="Proteomes" id="UP000006055">
    <property type="component" value="Chromosome"/>
</dbReference>
<evidence type="ECO:0000256" key="9">
    <source>
        <dbReference type="ARBA" id="ARBA00023015"/>
    </source>
</evidence>
<evidence type="ECO:0000313" key="19">
    <source>
        <dbReference type="EMBL" id="AFM27911.1"/>
    </source>
</evidence>
<keyword evidence="7" id="KW-0067">ATP-binding</keyword>
<dbReference type="PANTHER" id="PTHR32071:SF95">
    <property type="entry name" value="DNA-BINDING TRANSCRIPTIONAL REGULATOR NTRC"/>
    <property type="match status" value="1"/>
</dbReference>
<dbReference type="SUPFAM" id="SSF46689">
    <property type="entry name" value="Homeodomain-like"/>
    <property type="match status" value="1"/>
</dbReference>
<dbReference type="Pfam" id="PF25601">
    <property type="entry name" value="AAA_lid_14"/>
    <property type="match status" value="1"/>
</dbReference>
<evidence type="ECO:0000256" key="6">
    <source>
        <dbReference type="ARBA" id="ARBA00022741"/>
    </source>
</evidence>
<dbReference type="STRING" id="706587.Desti_5322"/>
<dbReference type="InterPro" id="IPR058031">
    <property type="entry name" value="AAA_lid_NorR"/>
</dbReference>
<dbReference type="InterPro" id="IPR025944">
    <property type="entry name" value="Sigma_54_int_dom_CS"/>
</dbReference>
<dbReference type="PRINTS" id="PR01590">
    <property type="entry name" value="HTHFIS"/>
</dbReference>
<evidence type="ECO:0000256" key="13">
    <source>
        <dbReference type="ARBA" id="ARBA00023231"/>
    </source>
</evidence>
<organism evidence="19 20">
    <name type="scientific">Desulfomonile tiedjei (strain ATCC 49306 / DSM 6799 / DCB-1)</name>
    <dbReference type="NCBI Taxonomy" id="706587"/>
    <lineage>
        <taxon>Bacteria</taxon>
        <taxon>Pseudomonadati</taxon>
        <taxon>Thermodesulfobacteriota</taxon>
        <taxon>Desulfomonilia</taxon>
        <taxon>Desulfomonilales</taxon>
        <taxon>Desulfomonilaceae</taxon>
        <taxon>Desulfomonile</taxon>
    </lineage>
</organism>
<protein>
    <recommendedName>
        <fullName evidence="2">DNA-binding transcriptional regulator NtrC</fullName>
    </recommendedName>
    <alternativeName>
        <fullName evidence="14">Nitrogen regulation protein NR(I)</fullName>
    </alternativeName>
    <alternativeName>
        <fullName evidence="15">Nitrogen regulator I</fullName>
    </alternativeName>
</protein>
<name>I4CEC0_DESTA</name>
<keyword evidence="6" id="KW-0547">Nucleotide-binding</keyword>
<dbReference type="SMART" id="SM00448">
    <property type="entry name" value="REC"/>
    <property type="match status" value="1"/>
</dbReference>
<dbReference type="Pfam" id="PF02954">
    <property type="entry name" value="HTH_8"/>
    <property type="match status" value="1"/>
</dbReference>
<evidence type="ECO:0000259" key="17">
    <source>
        <dbReference type="PROSITE" id="PS50045"/>
    </source>
</evidence>